<evidence type="ECO:0000313" key="4">
    <source>
        <dbReference type="Proteomes" id="UP001303373"/>
    </source>
</evidence>
<evidence type="ECO:0008006" key="5">
    <source>
        <dbReference type="Google" id="ProtNLM"/>
    </source>
</evidence>
<dbReference type="PANTHER" id="PTHR35339:SF4">
    <property type="entry name" value="LINALOOL DEHYDRATASE_ISOMERASE DOMAIN-CONTAINING PROTEIN"/>
    <property type="match status" value="1"/>
</dbReference>
<feature type="domain" description="DUF2264" evidence="2">
    <location>
        <begin position="383"/>
        <end position="608"/>
    </location>
</feature>
<dbReference type="AlphaFoldDB" id="A0AAQ3R5C7"/>
<dbReference type="InterPro" id="IPR049349">
    <property type="entry name" value="DUF2264_N"/>
</dbReference>
<keyword evidence="4" id="KW-1185">Reference proteome</keyword>
<evidence type="ECO:0000259" key="2">
    <source>
        <dbReference type="Pfam" id="PF20938"/>
    </source>
</evidence>
<sequence length="637" mass="71830">MAVDSSVIDQSELNPLAHNKFETRDDVIAACNALFEPLLPYFSPGCARVQLDSSTSTWDRAACDLEGWARPLFGIAPMVAGGAKFDYWHIYREGLKNGTDPSHPEYWGEVFDMDQRHVEATALGYTLMLVPGEFWEPLSAETKANVAKWLIQSRDGRHARNNHMFFRVFVDLGLKNVGVNVDELMTEEYLHDIEELYIGDGWYRDGNGKGDSRRIDYYNAFAMHYYGLLYAKYNPSDHERGQRFKERARKFAKHYQHWFADTGANVPFGRSLGYRHCVAAFWAGLGLVDEEALPWGVMKGIYLRNLRWWSTQPISRKGDPLLTLGYSYPNQLICERYNSTGSPWWSMKAFSSLALPADHPFWTSQESPLDQREAVYPSPVSGLVFSHQPGHTVLLVCGAETGQQMRGTPEKYKKFAYSSRFGFSVESDHLGFKTGAFDNMIAFSDDDGAHYRVREHCVEAKIRGNDLYSLWYPWADVKVETWLFPKGAWHVRVHRITSPRKLLSVEGGFAAPRTDFNGDKKVTDSNSAVATSRLGDFSGIRDYSSCKRTPKVQAPHGNTNVMFPRTLVPQLLTEIEAYQPTVVSCAVLADADGARAEAQWNSPPAIPSINDCEEWFAKEGQTIEVTKNAVPGTGLTV</sequence>
<dbReference type="InterPro" id="IPR049237">
    <property type="entry name" value="DUF2264_C"/>
</dbReference>
<protein>
    <recommendedName>
        <fullName evidence="5">DUF2264 domain-containing protein</fullName>
    </recommendedName>
</protein>
<reference evidence="3 4" key="1">
    <citation type="submission" date="2023-11" db="EMBL/GenBank/DDBJ databases">
        <title>An acidophilic fungus is an integral part of prey digestion in a carnivorous sundew plant.</title>
        <authorList>
            <person name="Tsai I.J."/>
        </authorList>
    </citation>
    <scope>NUCLEOTIDE SEQUENCE [LARGE SCALE GENOMIC DNA]</scope>
    <source>
        <strain evidence="3">169a</strain>
    </source>
</reference>
<dbReference type="EMBL" id="CP138580">
    <property type="protein sequence ID" value="WPG98153.1"/>
    <property type="molecule type" value="Genomic_DNA"/>
</dbReference>
<dbReference type="PANTHER" id="PTHR35339">
    <property type="entry name" value="LINALOOL DEHYDRATASE_ISOMERASE DOMAIN-CONTAINING PROTEIN"/>
    <property type="match status" value="1"/>
</dbReference>
<organism evidence="3 4">
    <name type="scientific">Acrodontium crateriforme</name>
    <dbReference type="NCBI Taxonomy" id="150365"/>
    <lineage>
        <taxon>Eukaryota</taxon>
        <taxon>Fungi</taxon>
        <taxon>Dikarya</taxon>
        <taxon>Ascomycota</taxon>
        <taxon>Pezizomycotina</taxon>
        <taxon>Dothideomycetes</taxon>
        <taxon>Dothideomycetidae</taxon>
        <taxon>Mycosphaerellales</taxon>
        <taxon>Teratosphaeriaceae</taxon>
        <taxon>Acrodontium</taxon>
    </lineage>
</organism>
<proteinExistence type="predicted"/>
<accession>A0AAQ3R5C7</accession>
<evidence type="ECO:0000313" key="3">
    <source>
        <dbReference type="EMBL" id="WPG98153.1"/>
    </source>
</evidence>
<evidence type="ECO:0000259" key="1">
    <source>
        <dbReference type="Pfam" id="PF10022"/>
    </source>
</evidence>
<dbReference type="InterPro" id="IPR016624">
    <property type="entry name" value="UCP014753"/>
</dbReference>
<name>A0AAQ3R5C7_9PEZI</name>
<gene>
    <name evidence="3" type="ORF">R9X50_00093900</name>
</gene>
<dbReference type="Pfam" id="PF20938">
    <property type="entry name" value="DUF2264_C"/>
    <property type="match status" value="1"/>
</dbReference>
<feature type="domain" description="DUF2264" evidence="1">
    <location>
        <begin position="23"/>
        <end position="368"/>
    </location>
</feature>
<dbReference type="Pfam" id="PF10022">
    <property type="entry name" value="DUF2264"/>
    <property type="match status" value="1"/>
</dbReference>
<dbReference type="PIRSF" id="PIRSF014753">
    <property type="entry name" value="UCP014753"/>
    <property type="match status" value="1"/>
</dbReference>
<dbReference type="Proteomes" id="UP001303373">
    <property type="component" value="Chromosome 1"/>
</dbReference>